<keyword evidence="2" id="KW-1185">Reference proteome</keyword>
<comment type="caution">
    <text evidence="1">The sequence shown here is derived from an EMBL/GenBank/DDBJ whole genome shotgun (WGS) entry which is preliminary data.</text>
</comment>
<organism evidence="1 2">
    <name type="scientific">Thalassiosira oceanica</name>
    <name type="common">Marine diatom</name>
    <dbReference type="NCBI Taxonomy" id="159749"/>
    <lineage>
        <taxon>Eukaryota</taxon>
        <taxon>Sar</taxon>
        <taxon>Stramenopiles</taxon>
        <taxon>Ochrophyta</taxon>
        <taxon>Bacillariophyta</taxon>
        <taxon>Coscinodiscophyceae</taxon>
        <taxon>Thalassiosirophycidae</taxon>
        <taxon>Thalassiosirales</taxon>
        <taxon>Thalassiosiraceae</taxon>
        <taxon>Thalassiosira</taxon>
    </lineage>
</organism>
<feature type="non-terminal residue" evidence="1">
    <location>
        <position position="1"/>
    </location>
</feature>
<evidence type="ECO:0008006" key="3">
    <source>
        <dbReference type="Google" id="ProtNLM"/>
    </source>
</evidence>
<dbReference type="AlphaFoldDB" id="K0T9Q8"/>
<proteinExistence type="predicted"/>
<dbReference type="InterPro" id="IPR043136">
    <property type="entry name" value="B30.2/SPRY_sf"/>
</dbReference>
<sequence>FGAGRDGGQPSLVDGAARQIFHEAATAYEKERLPLYEGEETHVKLLKELEGLRKPLELDILFSGVSHVWGSKSTIQYNHYYADADFEQEYSSAISSHIMRSGRHYASFRIKKMEGNGINFGIIRPLLKKKARTDLCFHPVIEDDFISTNESEVDFTIRASHWGDANVNCCTYYGEDGSAWWSSGGGTGNDNREWLGNQGMGVDPCTIGLLLDLKEATLTVYKDSRRLGIMMRGLTGEYCWMVTPGRECLISIERAIPPE</sequence>
<evidence type="ECO:0000313" key="2">
    <source>
        <dbReference type="Proteomes" id="UP000266841"/>
    </source>
</evidence>
<dbReference type="Proteomes" id="UP000266841">
    <property type="component" value="Unassembled WGS sequence"/>
</dbReference>
<dbReference type="EMBL" id="AGNL01003849">
    <property type="protein sequence ID" value="EJK74230.1"/>
    <property type="molecule type" value="Genomic_DNA"/>
</dbReference>
<evidence type="ECO:0000313" key="1">
    <source>
        <dbReference type="EMBL" id="EJK74230.1"/>
    </source>
</evidence>
<dbReference type="SUPFAM" id="SSF49899">
    <property type="entry name" value="Concanavalin A-like lectins/glucanases"/>
    <property type="match status" value="1"/>
</dbReference>
<name>K0T9Q8_THAOC</name>
<dbReference type="Gene3D" id="2.60.120.920">
    <property type="match status" value="1"/>
</dbReference>
<gene>
    <name evidence="1" type="ORF">THAOC_04103</name>
</gene>
<reference evidence="1 2" key="1">
    <citation type="journal article" date="2012" name="Genome Biol.">
        <title>Genome and low-iron response of an oceanic diatom adapted to chronic iron limitation.</title>
        <authorList>
            <person name="Lommer M."/>
            <person name="Specht M."/>
            <person name="Roy A.S."/>
            <person name="Kraemer L."/>
            <person name="Andreson R."/>
            <person name="Gutowska M.A."/>
            <person name="Wolf J."/>
            <person name="Bergner S.V."/>
            <person name="Schilhabel M.B."/>
            <person name="Klostermeier U.C."/>
            <person name="Beiko R.G."/>
            <person name="Rosenstiel P."/>
            <person name="Hippler M."/>
            <person name="Laroche J."/>
        </authorList>
    </citation>
    <scope>NUCLEOTIDE SEQUENCE [LARGE SCALE GENOMIC DNA]</scope>
    <source>
        <strain evidence="1 2">CCMP1005</strain>
    </source>
</reference>
<dbReference type="OrthoDB" id="236214at2759"/>
<protein>
    <recommendedName>
        <fullName evidence="3">B30.2/SPRY domain-containing protein</fullName>
    </recommendedName>
</protein>
<dbReference type="InterPro" id="IPR013320">
    <property type="entry name" value="ConA-like_dom_sf"/>
</dbReference>
<accession>K0T9Q8</accession>